<sequence>MKLLKNNITKIIVASLIFPFVMTIIGLLVTKKSSTSILQLVGDLAVFLVAYLLNAKYFRQKIHWFNSHKVSAQLATSMPAIIIVALLDSPMLAVPDFKVKFRIIIICLLVGLAEEYIFRGVLIGLFLKVAHNNAFGAVIGSSIMFGLIHTMNLGALPIGYVSAQVIFAAAIGILFGTIYIKTHNLGIVIALHALRDMFPMFSNKLVAQMSHTTFSMASLYVTVVFLVIALFIASVQLRDYTIKEDAE</sequence>
<proteinExistence type="inferred from homology"/>
<feature type="domain" description="CAAX prenyl protease 2/Lysostaphin resistance protein A-like" evidence="3">
    <location>
        <begin position="101"/>
        <end position="197"/>
    </location>
</feature>
<keyword evidence="5" id="KW-1185">Reference proteome</keyword>
<feature type="transmembrane region" description="Helical" evidence="2">
    <location>
        <begin position="158"/>
        <end position="178"/>
    </location>
</feature>
<dbReference type="OrthoDB" id="2311705at2"/>
<gene>
    <name evidence="4" type="ORF">JP39_02320</name>
</gene>
<dbReference type="RefSeq" id="WP_041498831.1">
    <property type="nucleotide sequence ID" value="NZ_BJDV01000007.1"/>
</dbReference>
<accession>A0A0K2LAI3</accession>
<feature type="transmembrane region" description="Helical" evidence="2">
    <location>
        <begin position="12"/>
        <end position="30"/>
    </location>
</feature>
<evidence type="ECO:0000256" key="1">
    <source>
        <dbReference type="ARBA" id="ARBA00009067"/>
    </source>
</evidence>
<dbReference type="AlphaFoldDB" id="A0A0K2LAI3"/>
<evidence type="ECO:0000256" key="2">
    <source>
        <dbReference type="SAM" id="Phobius"/>
    </source>
</evidence>
<keyword evidence="2" id="KW-1133">Transmembrane helix</keyword>
<feature type="transmembrane region" description="Helical" evidence="2">
    <location>
        <begin position="101"/>
        <end position="127"/>
    </location>
</feature>
<dbReference type="Proteomes" id="UP000061546">
    <property type="component" value="Chromosome"/>
</dbReference>
<feature type="transmembrane region" description="Helical" evidence="2">
    <location>
        <begin position="134"/>
        <end position="152"/>
    </location>
</feature>
<feature type="transmembrane region" description="Helical" evidence="2">
    <location>
        <begin position="36"/>
        <end position="53"/>
    </location>
</feature>
<dbReference type="InterPro" id="IPR052710">
    <property type="entry name" value="CAAX_protease"/>
</dbReference>
<feature type="transmembrane region" description="Helical" evidence="2">
    <location>
        <begin position="214"/>
        <end position="233"/>
    </location>
</feature>
<keyword evidence="2" id="KW-0812">Transmembrane</keyword>
<evidence type="ECO:0000259" key="3">
    <source>
        <dbReference type="Pfam" id="PF02517"/>
    </source>
</evidence>
<dbReference type="PANTHER" id="PTHR36435:SF1">
    <property type="entry name" value="CAAX AMINO TERMINAL PROTEASE FAMILY PROTEIN"/>
    <property type="match status" value="1"/>
</dbReference>
<dbReference type="InterPro" id="IPR003675">
    <property type="entry name" value="Rce1/LyrA-like_dom"/>
</dbReference>
<dbReference type="PANTHER" id="PTHR36435">
    <property type="entry name" value="SLR1288 PROTEIN"/>
    <property type="match status" value="1"/>
</dbReference>
<dbReference type="EMBL" id="CP012559">
    <property type="protein sequence ID" value="ALB28309.1"/>
    <property type="molecule type" value="Genomic_DNA"/>
</dbReference>
<comment type="similarity">
    <text evidence="1">Belongs to the UPF0177 family.</text>
</comment>
<dbReference type="KEGG" id="lhi:JP39_02320"/>
<organism evidence="4 5">
    <name type="scientific">Companilactobacillus heilongjiangensis</name>
    <dbReference type="NCBI Taxonomy" id="1074467"/>
    <lineage>
        <taxon>Bacteria</taxon>
        <taxon>Bacillati</taxon>
        <taxon>Bacillota</taxon>
        <taxon>Bacilli</taxon>
        <taxon>Lactobacillales</taxon>
        <taxon>Lactobacillaceae</taxon>
        <taxon>Companilactobacillus</taxon>
    </lineage>
</organism>
<dbReference type="GO" id="GO:0004175">
    <property type="term" value="F:endopeptidase activity"/>
    <property type="evidence" value="ECO:0007669"/>
    <property type="project" value="UniProtKB-ARBA"/>
</dbReference>
<dbReference type="STRING" id="1074467.JP39_02320"/>
<dbReference type="Pfam" id="PF02517">
    <property type="entry name" value="Rce1-like"/>
    <property type="match status" value="1"/>
</dbReference>
<name>A0A0K2LAI3_9LACO</name>
<dbReference type="GO" id="GO:0080120">
    <property type="term" value="P:CAAX-box protein maturation"/>
    <property type="evidence" value="ECO:0007669"/>
    <property type="project" value="UniProtKB-ARBA"/>
</dbReference>
<evidence type="ECO:0000313" key="4">
    <source>
        <dbReference type="EMBL" id="ALB28309.1"/>
    </source>
</evidence>
<keyword evidence="2" id="KW-0472">Membrane</keyword>
<reference evidence="4 5" key="1">
    <citation type="submission" date="2015-08" db="EMBL/GenBank/DDBJ databases">
        <title>Genomic sequence of Lactobacillus heilongjiangensis DSM 28069, isolated from Chinese traditional pickle.</title>
        <authorList>
            <person name="Jiang X."/>
            <person name="Zheng B."/>
            <person name="Cheng H."/>
        </authorList>
    </citation>
    <scope>NUCLEOTIDE SEQUENCE [LARGE SCALE GENOMIC DNA]</scope>
    <source>
        <strain evidence="4 5">DSM 28069</strain>
    </source>
</reference>
<evidence type="ECO:0000313" key="5">
    <source>
        <dbReference type="Proteomes" id="UP000061546"/>
    </source>
</evidence>
<protein>
    <recommendedName>
        <fullName evidence="3">CAAX prenyl protease 2/Lysostaphin resistance protein A-like domain-containing protein</fullName>
    </recommendedName>
</protein>